<accession>A0ABW2ESD8</accession>
<comment type="similarity">
    <text evidence="1">Belongs to the UDPGP type 2 family.</text>
</comment>
<evidence type="ECO:0000256" key="2">
    <source>
        <dbReference type="ARBA" id="ARBA00012415"/>
    </source>
</evidence>
<evidence type="ECO:0000256" key="1">
    <source>
        <dbReference type="ARBA" id="ARBA00006890"/>
    </source>
</evidence>
<evidence type="ECO:0000313" key="7">
    <source>
        <dbReference type="EMBL" id="MFC7063334.1"/>
    </source>
</evidence>
<sequence>MINYWHLTSPEDKTSRYGIISPTNQQGRRYQVDHFVEKPKQVQAPSNLAIIGRYILTPEIMDILDNQAVGAGGEIQLTDAIEGLNKTQTVYGYEFEGDRYDVGDQLGFIETTISMALQREDMREDVLEVIQNLLAKESSGKN</sequence>
<proteinExistence type="inferred from homology"/>
<dbReference type="PANTHER" id="PTHR43197:SF1">
    <property type="entry name" value="UTP--GLUCOSE-1-PHOSPHATE URIDYLYLTRANSFERASE"/>
    <property type="match status" value="1"/>
</dbReference>
<dbReference type="SUPFAM" id="SSF53448">
    <property type="entry name" value="Nucleotide-diphospho-sugar transferases"/>
    <property type="match status" value="1"/>
</dbReference>
<dbReference type="InterPro" id="IPR029044">
    <property type="entry name" value="Nucleotide-diphossugar_trans"/>
</dbReference>
<evidence type="ECO:0000256" key="3">
    <source>
        <dbReference type="ARBA" id="ARBA00022679"/>
    </source>
</evidence>
<comment type="catalytic activity">
    <reaction evidence="5">
        <text>alpha-D-glucose 1-phosphate + UTP + H(+) = UDP-alpha-D-glucose + diphosphate</text>
        <dbReference type="Rhea" id="RHEA:19889"/>
        <dbReference type="ChEBI" id="CHEBI:15378"/>
        <dbReference type="ChEBI" id="CHEBI:33019"/>
        <dbReference type="ChEBI" id="CHEBI:46398"/>
        <dbReference type="ChEBI" id="CHEBI:58601"/>
        <dbReference type="ChEBI" id="CHEBI:58885"/>
        <dbReference type="EC" id="2.7.7.9"/>
    </reaction>
</comment>
<dbReference type="Pfam" id="PF00483">
    <property type="entry name" value="NTP_transferase"/>
    <property type="match status" value="1"/>
</dbReference>
<keyword evidence="8" id="KW-1185">Reference proteome</keyword>
<evidence type="ECO:0000313" key="8">
    <source>
        <dbReference type="Proteomes" id="UP001596410"/>
    </source>
</evidence>
<dbReference type="EMBL" id="JBHSZV010000045">
    <property type="protein sequence ID" value="MFC7063334.1"/>
    <property type="molecule type" value="Genomic_DNA"/>
</dbReference>
<evidence type="ECO:0000256" key="5">
    <source>
        <dbReference type="ARBA" id="ARBA00048128"/>
    </source>
</evidence>
<evidence type="ECO:0000259" key="6">
    <source>
        <dbReference type="Pfam" id="PF00483"/>
    </source>
</evidence>
<keyword evidence="4" id="KW-0548">Nucleotidyltransferase</keyword>
<protein>
    <recommendedName>
        <fullName evidence="2">UTP--glucose-1-phosphate uridylyltransferase</fullName>
        <ecNumber evidence="2">2.7.7.9</ecNumber>
    </recommendedName>
</protein>
<dbReference type="EC" id="2.7.7.9" evidence="2"/>
<organism evidence="7 8">
    <name type="scientific">Halobacillus seohaensis</name>
    <dbReference type="NCBI Taxonomy" id="447421"/>
    <lineage>
        <taxon>Bacteria</taxon>
        <taxon>Bacillati</taxon>
        <taxon>Bacillota</taxon>
        <taxon>Bacilli</taxon>
        <taxon>Bacillales</taxon>
        <taxon>Bacillaceae</taxon>
        <taxon>Halobacillus</taxon>
    </lineage>
</organism>
<dbReference type="PANTHER" id="PTHR43197">
    <property type="entry name" value="UTP--GLUCOSE-1-PHOSPHATE URIDYLYLTRANSFERASE"/>
    <property type="match status" value="1"/>
</dbReference>
<dbReference type="Proteomes" id="UP001596410">
    <property type="component" value="Unassembled WGS sequence"/>
</dbReference>
<comment type="caution">
    <text evidence="7">The sequence shown here is derived from an EMBL/GenBank/DDBJ whole genome shotgun (WGS) entry which is preliminary data.</text>
</comment>
<gene>
    <name evidence="7" type="ORF">ACFQIC_16080</name>
</gene>
<name>A0ABW2ESD8_9BACI</name>
<keyword evidence="3" id="KW-0808">Transferase</keyword>
<dbReference type="Gene3D" id="3.90.550.10">
    <property type="entry name" value="Spore Coat Polysaccharide Biosynthesis Protein SpsA, Chain A"/>
    <property type="match status" value="1"/>
</dbReference>
<dbReference type="InterPro" id="IPR005835">
    <property type="entry name" value="NTP_transferase_dom"/>
</dbReference>
<feature type="domain" description="Nucleotidyl transferase" evidence="6">
    <location>
        <begin position="8"/>
        <end position="111"/>
    </location>
</feature>
<evidence type="ECO:0000256" key="4">
    <source>
        <dbReference type="ARBA" id="ARBA00022695"/>
    </source>
</evidence>
<reference evidence="8" key="1">
    <citation type="journal article" date="2019" name="Int. J. Syst. Evol. Microbiol.">
        <title>The Global Catalogue of Microorganisms (GCM) 10K type strain sequencing project: providing services to taxonomists for standard genome sequencing and annotation.</title>
        <authorList>
            <consortium name="The Broad Institute Genomics Platform"/>
            <consortium name="The Broad Institute Genome Sequencing Center for Infectious Disease"/>
            <person name="Wu L."/>
            <person name="Ma J."/>
        </authorList>
    </citation>
    <scope>NUCLEOTIDE SEQUENCE [LARGE SCALE GENOMIC DNA]</scope>
    <source>
        <strain evidence="8">CGMCC 4.1621</strain>
    </source>
</reference>
<dbReference type="RefSeq" id="WP_390217430.1">
    <property type="nucleotide sequence ID" value="NZ_JBHSZV010000045.1"/>
</dbReference>
<dbReference type="InterPro" id="IPR005771">
    <property type="entry name" value="GalU_uridylyltTrfase_bac/arc"/>
</dbReference>